<reference evidence="2" key="1">
    <citation type="submission" date="2024-02" db="UniProtKB">
        <authorList>
            <consortium name="WormBaseParasite"/>
        </authorList>
    </citation>
    <scope>IDENTIFICATION</scope>
</reference>
<name>A0AAF3EX54_9BILA</name>
<dbReference type="AlphaFoldDB" id="A0AAF3EX54"/>
<organism evidence="1 2">
    <name type="scientific">Mesorhabditis belari</name>
    <dbReference type="NCBI Taxonomy" id="2138241"/>
    <lineage>
        <taxon>Eukaryota</taxon>
        <taxon>Metazoa</taxon>
        <taxon>Ecdysozoa</taxon>
        <taxon>Nematoda</taxon>
        <taxon>Chromadorea</taxon>
        <taxon>Rhabditida</taxon>
        <taxon>Rhabditina</taxon>
        <taxon>Rhabditomorpha</taxon>
        <taxon>Rhabditoidea</taxon>
        <taxon>Rhabditidae</taxon>
        <taxon>Mesorhabditinae</taxon>
        <taxon>Mesorhabditis</taxon>
    </lineage>
</organism>
<protein>
    <submittedName>
        <fullName evidence="2">Uncharacterized protein</fullName>
    </submittedName>
</protein>
<evidence type="ECO:0000313" key="1">
    <source>
        <dbReference type="Proteomes" id="UP000887575"/>
    </source>
</evidence>
<keyword evidence="1" id="KW-1185">Reference proteome</keyword>
<dbReference type="Proteomes" id="UP000887575">
    <property type="component" value="Unassembled WGS sequence"/>
</dbReference>
<proteinExistence type="predicted"/>
<accession>A0AAF3EX54</accession>
<dbReference type="WBParaSite" id="MBELARI_LOCUS18797">
    <property type="protein sequence ID" value="MBELARI_LOCUS18797"/>
    <property type="gene ID" value="MBELARI_LOCUS18797"/>
</dbReference>
<evidence type="ECO:0000313" key="2">
    <source>
        <dbReference type="WBParaSite" id="MBELARI_LOCUS18797"/>
    </source>
</evidence>
<sequence>MSPYYYPWIFDRQLMKENLAELATMPFQLKMTSKTQDSRLVLVEAQQLFNVRVNIVGYLEVPAGCGKVNFNSSFEHVEEFPLSISAYCLVITWEVIDANAEQTALRKYTLTEETPTFVIHGDRVMPQESLLS</sequence>